<name>A0A380VFE0_9PAST</name>
<dbReference type="AlphaFoldDB" id="A0A380VFE0"/>
<feature type="signal peptide" evidence="1">
    <location>
        <begin position="1"/>
        <end position="22"/>
    </location>
</feature>
<evidence type="ECO:0000256" key="1">
    <source>
        <dbReference type="SAM" id="SignalP"/>
    </source>
</evidence>
<proteinExistence type="predicted"/>
<sequence>MYKKMMIALLISGYISINTAHAQGTEILDEISVETSQQNKLSGSIAEKTINLSDNVVDRKNSPFVQPHWEMP</sequence>
<feature type="chain" id="PRO_5016781284" evidence="1">
    <location>
        <begin position="23"/>
        <end position="72"/>
    </location>
</feature>
<reference evidence="2 3" key="1">
    <citation type="submission" date="2018-06" db="EMBL/GenBank/DDBJ databases">
        <authorList>
            <consortium name="Pathogen Informatics"/>
            <person name="Doyle S."/>
        </authorList>
    </citation>
    <scope>NUCLEOTIDE SEQUENCE [LARGE SCALE GENOMIC DNA]</scope>
    <source>
        <strain evidence="2 3">NCTC10851</strain>
    </source>
</reference>
<accession>A0A380VFE0</accession>
<evidence type="ECO:0000313" key="3">
    <source>
        <dbReference type="Proteomes" id="UP000254507"/>
    </source>
</evidence>
<dbReference type="Proteomes" id="UP000254507">
    <property type="component" value="Unassembled WGS sequence"/>
</dbReference>
<organism evidence="2 3">
    <name type="scientific">Actinobacillus seminis</name>
    <dbReference type="NCBI Taxonomy" id="722"/>
    <lineage>
        <taxon>Bacteria</taxon>
        <taxon>Pseudomonadati</taxon>
        <taxon>Pseudomonadota</taxon>
        <taxon>Gammaproteobacteria</taxon>
        <taxon>Pasteurellales</taxon>
        <taxon>Pasteurellaceae</taxon>
        <taxon>Actinobacillus</taxon>
    </lineage>
</organism>
<keyword evidence="1" id="KW-0732">Signal</keyword>
<evidence type="ECO:0000313" key="2">
    <source>
        <dbReference type="EMBL" id="SUU37676.1"/>
    </source>
</evidence>
<protein>
    <submittedName>
        <fullName evidence="2">Uncharacterized protein</fullName>
    </submittedName>
</protein>
<dbReference type="EMBL" id="UFSB01000001">
    <property type="protein sequence ID" value="SUU37676.1"/>
    <property type="molecule type" value="Genomic_DNA"/>
</dbReference>
<gene>
    <name evidence="2" type="ORF">NCTC10851_01685</name>
</gene>